<accession>A0A194WSV4</accession>
<dbReference type="SUPFAM" id="SSF51556">
    <property type="entry name" value="Metallo-dependent hydrolases"/>
    <property type="match status" value="1"/>
</dbReference>
<dbReference type="InterPro" id="IPR032466">
    <property type="entry name" value="Metal_Hydrolase"/>
</dbReference>
<evidence type="ECO:0000259" key="1">
    <source>
        <dbReference type="Pfam" id="PF04909"/>
    </source>
</evidence>
<dbReference type="Pfam" id="PF04909">
    <property type="entry name" value="Amidohydro_2"/>
    <property type="match status" value="1"/>
</dbReference>
<dbReference type="EMBL" id="KQ947427">
    <property type="protein sequence ID" value="KUJ11033.1"/>
    <property type="molecule type" value="Genomic_DNA"/>
</dbReference>
<keyword evidence="3" id="KW-1185">Reference proteome</keyword>
<protein>
    <submittedName>
        <fullName evidence="2">Putative TIM barrel metal-dependent hydrolase</fullName>
    </submittedName>
</protein>
<dbReference type="Proteomes" id="UP000070700">
    <property type="component" value="Unassembled WGS sequence"/>
</dbReference>
<dbReference type="GO" id="GO:0016787">
    <property type="term" value="F:hydrolase activity"/>
    <property type="evidence" value="ECO:0007669"/>
    <property type="project" value="UniProtKB-KW"/>
</dbReference>
<dbReference type="PANTHER" id="PTHR35563:SF2">
    <property type="entry name" value="BARREL METAL-DEPENDENT HYDROLASE, PUTATIVE (AFU_ORTHOLOGUE AFUA_1G16240)-RELATED"/>
    <property type="match status" value="1"/>
</dbReference>
<dbReference type="RefSeq" id="XP_018065388.1">
    <property type="nucleotide sequence ID" value="XM_018218767.1"/>
</dbReference>
<evidence type="ECO:0000313" key="3">
    <source>
        <dbReference type="Proteomes" id="UP000070700"/>
    </source>
</evidence>
<name>A0A194WSV4_MOLSC</name>
<dbReference type="Gene3D" id="3.20.20.140">
    <property type="entry name" value="Metal-dependent hydrolases"/>
    <property type="match status" value="1"/>
</dbReference>
<dbReference type="AlphaFoldDB" id="A0A194WSV4"/>
<sequence length="277" mass="31363">MHIIDPIQYPLSPDAQYVPQSHLLSEALRFESSVGIQNIVLVQPSIYGFDNSCMLNALRQLGPHRARAVVAFDPATTTILTLEEWHKLGVRGVRVNLQSVGKKLGMEELASILEQYANLIRQFDWVLQLYVSLDTVAGLAEIIPKLGLKVCLDHFGHPSMSFSAEKVLNSGRLDPYSLPGFNSLIELLQEEQIYVKMSAPYRISRLVGDEDIEIVAKELLRVAGKKRVVFATDWPHTRFEGLDIRPFMEQVIEWCHGDKVLLERVFRGNAEDLWGVR</sequence>
<feature type="domain" description="Amidohydrolase-related" evidence="1">
    <location>
        <begin position="7"/>
        <end position="275"/>
    </location>
</feature>
<organism evidence="2 3">
    <name type="scientific">Mollisia scopiformis</name>
    <name type="common">Conifer needle endophyte fungus</name>
    <name type="synonym">Phialocephala scopiformis</name>
    <dbReference type="NCBI Taxonomy" id="149040"/>
    <lineage>
        <taxon>Eukaryota</taxon>
        <taxon>Fungi</taxon>
        <taxon>Dikarya</taxon>
        <taxon>Ascomycota</taxon>
        <taxon>Pezizomycotina</taxon>
        <taxon>Leotiomycetes</taxon>
        <taxon>Helotiales</taxon>
        <taxon>Mollisiaceae</taxon>
        <taxon>Mollisia</taxon>
    </lineage>
</organism>
<dbReference type="PANTHER" id="PTHR35563">
    <property type="entry name" value="BARREL METAL-DEPENDENT HYDROLASE, PUTATIVE (AFU_ORTHOLOGUE AFUA_1G16240)-RELATED"/>
    <property type="match status" value="1"/>
</dbReference>
<dbReference type="GeneID" id="28828493"/>
<reference evidence="2 3" key="1">
    <citation type="submission" date="2015-10" db="EMBL/GenBank/DDBJ databases">
        <title>Full genome of DAOMC 229536 Phialocephala scopiformis, a fungal endophyte of spruce producing the potent anti-insectan compound rugulosin.</title>
        <authorList>
            <consortium name="DOE Joint Genome Institute"/>
            <person name="Walker A.K."/>
            <person name="Frasz S.L."/>
            <person name="Seifert K.A."/>
            <person name="Miller J.D."/>
            <person name="Mondo S.J."/>
            <person name="Labutti K."/>
            <person name="Lipzen A."/>
            <person name="Dockter R."/>
            <person name="Kennedy M."/>
            <person name="Grigoriev I.V."/>
            <person name="Spatafora J.W."/>
        </authorList>
    </citation>
    <scope>NUCLEOTIDE SEQUENCE [LARGE SCALE GENOMIC DNA]</scope>
    <source>
        <strain evidence="2 3">CBS 120377</strain>
    </source>
</reference>
<dbReference type="InParanoid" id="A0A194WSV4"/>
<gene>
    <name evidence="2" type="ORF">LY89DRAFT_722903</name>
</gene>
<dbReference type="OrthoDB" id="2135488at2759"/>
<evidence type="ECO:0000313" key="2">
    <source>
        <dbReference type="EMBL" id="KUJ11033.1"/>
    </source>
</evidence>
<dbReference type="KEGG" id="psco:LY89DRAFT_722903"/>
<dbReference type="InterPro" id="IPR052358">
    <property type="entry name" value="Aro_Compnd_Degr_Hydrolases"/>
</dbReference>
<keyword evidence="2" id="KW-0378">Hydrolase</keyword>
<proteinExistence type="predicted"/>
<dbReference type="InterPro" id="IPR006680">
    <property type="entry name" value="Amidohydro-rel"/>
</dbReference>